<name>A0ABW1PDI3_9PSEU</name>
<dbReference type="Gene3D" id="3.40.50.720">
    <property type="entry name" value="NAD(P)-binding Rossmann-like Domain"/>
    <property type="match status" value="1"/>
</dbReference>
<dbReference type="InterPro" id="IPR050177">
    <property type="entry name" value="Lipid_A_modif_metabolic_enz"/>
</dbReference>
<dbReference type="EMBL" id="JBHSQO010000044">
    <property type="protein sequence ID" value="MFC6093503.1"/>
    <property type="molecule type" value="Genomic_DNA"/>
</dbReference>
<feature type="region of interest" description="Disordered" evidence="1">
    <location>
        <begin position="174"/>
        <end position="197"/>
    </location>
</feature>
<gene>
    <name evidence="3" type="ORF">ACFP3R_29890</name>
</gene>
<evidence type="ECO:0000313" key="4">
    <source>
        <dbReference type="Proteomes" id="UP001596220"/>
    </source>
</evidence>
<comment type="caution">
    <text evidence="3">The sequence shown here is derived from an EMBL/GenBank/DDBJ whole genome shotgun (WGS) entry which is preliminary data.</text>
</comment>
<evidence type="ECO:0000259" key="2">
    <source>
        <dbReference type="Pfam" id="PF01370"/>
    </source>
</evidence>
<feature type="region of interest" description="Disordered" evidence="1">
    <location>
        <begin position="257"/>
        <end position="311"/>
    </location>
</feature>
<dbReference type="PANTHER" id="PTHR43245:SF55">
    <property type="entry name" value="NAD(P)-BINDING DOMAIN-CONTAINING PROTEIN"/>
    <property type="match status" value="1"/>
</dbReference>
<evidence type="ECO:0000313" key="3">
    <source>
        <dbReference type="EMBL" id="MFC6093503.1"/>
    </source>
</evidence>
<dbReference type="Pfam" id="PF01370">
    <property type="entry name" value="Epimerase"/>
    <property type="match status" value="1"/>
</dbReference>
<organism evidence="3 4">
    <name type="scientific">Saccharothrix lopnurensis</name>
    <dbReference type="NCBI Taxonomy" id="1670621"/>
    <lineage>
        <taxon>Bacteria</taxon>
        <taxon>Bacillati</taxon>
        <taxon>Actinomycetota</taxon>
        <taxon>Actinomycetes</taxon>
        <taxon>Pseudonocardiales</taxon>
        <taxon>Pseudonocardiaceae</taxon>
        <taxon>Saccharothrix</taxon>
    </lineage>
</organism>
<protein>
    <submittedName>
        <fullName evidence="3">NAD-dependent epimerase/dehydratase family protein</fullName>
    </submittedName>
</protein>
<dbReference type="PANTHER" id="PTHR43245">
    <property type="entry name" value="BIFUNCTIONAL POLYMYXIN RESISTANCE PROTEIN ARNA"/>
    <property type="match status" value="1"/>
</dbReference>
<evidence type="ECO:0000256" key="1">
    <source>
        <dbReference type="SAM" id="MobiDB-lite"/>
    </source>
</evidence>
<accession>A0ABW1PDI3</accession>
<reference evidence="4" key="1">
    <citation type="journal article" date="2019" name="Int. J. Syst. Evol. Microbiol.">
        <title>The Global Catalogue of Microorganisms (GCM) 10K type strain sequencing project: providing services to taxonomists for standard genome sequencing and annotation.</title>
        <authorList>
            <consortium name="The Broad Institute Genomics Platform"/>
            <consortium name="The Broad Institute Genome Sequencing Center for Infectious Disease"/>
            <person name="Wu L."/>
            <person name="Ma J."/>
        </authorList>
    </citation>
    <scope>NUCLEOTIDE SEQUENCE [LARGE SCALE GENOMIC DNA]</scope>
    <source>
        <strain evidence="4">CGMCC 4.7246</strain>
    </source>
</reference>
<dbReference type="RefSeq" id="WP_380640772.1">
    <property type="nucleotide sequence ID" value="NZ_JBHSQO010000044.1"/>
</dbReference>
<feature type="domain" description="NAD-dependent epimerase/dehydratase" evidence="2">
    <location>
        <begin position="3"/>
        <end position="176"/>
    </location>
</feature>
<dbReference type="InterPro" id="IPR001509">
    <property type="entry name" value="Epimerase_deHydtase"/>
</dbReference>
<dbReference type="SUPFAM" id="SSF51735">
    <property type="entry name" value="NAD(P)-binding Rossmann-fold domains"/>
    <property type="match status" value="1"/>
</dbReference>
<dbReference type="InterPro" id="IPR036291">
    <property type="entry name" value="NAD(P)-bd_dom_sf"/>
</dbReference>
<sequence>MRVVVTGASGSVGTAPRRVLAADGVEVIGVARRVPGGVGASRRPELSDPSGKMKAGDPLAGTSAERDHPPVTERWVGCDIGAPAAAALVTRAVEGADAVVHLARAVQPTPRDPDVRRTNLTGSAHVLRAAERAGVPHVVVASSVAAHMLASGPASGLVDEGRLCGGVPGSAYSAQEAEPERLLDGRAGDPAHPARPRDRAFNVAADPVLRATDLAAVVGGFLVPVPFRALPGPAWLTWRFGSQPAHPGRLRPADRASLVDTGRPRGPGWALEAANGRGRGTRGPLAPHGGPRWSRLGRGRPVHQSQGGGSR</sequence>
<keyword evidence="4" id="KW-1185">Reference proteome</keyword>
<feature type="compositionally biased region" description="Basic and acidic residues" evidence="1">
    <location>
        <begin position="178"/>
        <end position="189"/>
    </location>
</feature>
<dbReference type="Proteomes" id="UP001596220">
    <property type="component" value="Unassembled WGS sequence"/>
</dbReference>
<proteinExistence type="predicted"/>
<feature type="region of interest" description="Disordered" evidence="1">
    <location>
        <begin position="36"/>
        <end position="69"/>
    </location>
</feature>